<keyword evidence="3" id="KW-1185">Reference proteome</keyword>
<feature type="compositionally biased region" description="Low complexity" evidence="1">
    <location>
        <begin position="1"/>
        <end position="25"/>
    </location>
</feature>
<dbReference type="Gene3D" id="3.30.230.90">
    <property type="match status" value="1"/>
</dbReference>
<dbReference type="VEuPathDB" id="VectorBase:AALB20_037687"/>
<accession>A0A182FTC4</accession>
<dbReference type="VEuPathDB" id="VectorBase:AALB009804"/>
<dbReference type="InterPro" id="IPR053720">
    <property type="entry name" value="Psm_Assembly_Chaperone"/>
</dbReference>
<reference evidence="2 3" key="1">
    <citation type="journal article" date="2017" name="G3 (Bethesda)">
        <title>The Physical Genome Mapping of Anopheles albimanus Corrected Scaffold Misassemblies and Identified Interarm Rearrangements in Genus Anopheles.</title>
        <authorList>
            <person name="Artemov G.N."/>
            <person name="Peery A.N."/>
            <person name="Jiang X."/>
            <person name="Tu Z."/>
            <person name="Stegniy V.N."/>
            <person name="Sharakhova M.V."/>
            <person name="Sharakhov I.V."/>
        </authorList>
    </citation>
    <scope>NUCLEOTIDE SEQUENCE [LARGE SCALE GENOMIC DNA]</scope>
    <source>
        <strain evidence="2 3">ALBI9_A</strain>
    </source>
</reference>
<dbReference type="PANTHER" id="PTHR31051:SF1">
    <property type="entry name" value="PROTEASOME ASSEMBLY CHAPERONE 3"/>
    <property type="match status" value="1"/>
</dbReference>
<evidence type="ECO:0000256" key="1">
    <source>
        <dbReference type="SAM" id="MobiDB-lite"/>
    </source>
</evidence>
<dbReference type="GO" id="GO:0043248">
    <property type="term" value="P:proteasome assembly"/>
    <property type="evidence" value="ECO:0007669"/>
    <property type="project" value="InterPro"/>
</dbReference>
<evidence type="ECO:0000313" key="3">
    <source>
        <dbReference type="Proteomes" id="UP000069272"/>
    </source>
</evidence>
<sequence>MATVTSAMTTPTTTTNSSSSSSTTSLEQAFDHIETIDIGGHPTDIVYHRFANKLFLIITQHQKMANVYTVRSHSHADPDMALGTAGPPTGVNSRIYTIKHTFGASSDEAEAAIRYLMNFIDQRDEIVLTLALKQIDKATLDQIGGQLRKMIN</sequence>
<dbReference type="EnsemblMetazoa" id="AALB009804-RA">
    <property type="protein sequence ID" value="AALB009804-PA"/>
    <property type="gene ID" value="AALB009804"/>
</dbReference>
<dbReference type="AlphaFoldDB" id="A0A182FTC4"/>
<protein>
    <submittedName>
        <fullName evidence="2">Uncharacterized protein</fullName>
    </submittedName>
</protein>
<feature type="region of interest" description="Disordered" evidence="1">
    <location>
        <begin position="1"/>
        <end position="26"/>
    </location>
</feature>
<dbReference type="OrthoDB" id="5839at2759"/>
<dbReference type="GeneID" id="118466852"/>
<dbReference type="PANTHER" id="PTHR31051">
    <property type="entry name" value="PROTEASOME ASSEMBLY CHAPERONE 3"/>
    <property type="match status" value="1"/>
</dbReference>
<dbReference type="STRING" id="7167.A0A182FTC4"/>
<dbReference type="Pfam" id="PF10178">
    <property type="entry name" value="PAC3"/>
    <property type="match status" value="1"/>
</dbReference>
<dbReference type="RefSeq" id="XP_035792573.1">
    <property type="nucleotide sequence ID" value="XM_035936680.1"/>
</dbReference>
<reference evidence="2" key="2">
    <citation type="submission" date="2022-08" db="UniProtKB">
        <authorList>
            <consortium name="EnsemblMetazoa"/>
        </authorList>
    </citation>
    <scope>IDENTIFICATION</scope>
    <source>
        <strain evidence="2">STECLA/ALBI9_A</strain>
    </source>
</reference>
<dbReference type="Proteomes" id="UP000069272">
    <property type="component" value="Chromosome 3R"/>
</dbReference>
<name>A0A182FTC4_ANOAL</name>
<organism evidence="2 3">
    <name type="scientific">Anopheles albimanus</name>
    <name type="common">New world malaria mosquito</name>
    <dbReference type="NCBI Taxonomy" id="7167"/>
    <lineage>
        <taxon>Eukaryota</taxon>
        <taxon>Metazoa</taxon>
        <taxon>Ecdysozoa</taxon>
        <taxon>Arthropoda</taxon>
        <taxon>Hexapoda</taxon>
        <taxon>Insecta</taxon>
        <taxon>Pterygota</taxon>
        <taxon>Neoptera</taxon>
        <taxon>Endopterygota</taxon>
        <taxon>Diptera</taxon>
        <taxon>Nematocera</taxon>
        <taxon>Culicoidea</taxon>
        <taxon>Culicidae</taxon>
        <taxon>Anophelinae</taxon>
        <taxon>Anopheles</taxon>
    </lineage>
</organism>
<dbReference type="InterPro" id="IPR018788">
    <property type="entry name" value="Proteasome_assmbl_chp_3"/>
</dbReference>
<proteinExistence type="predicted"/>
<dbReference type="KEGG" id="aali:118466852"/>
<evidence type="ECO:0000313" key="2">
    <source>
        <dbReference type="EnsemblMetazoa" id="AALB009804-PA"/>
    </source>
</evidence>